<dbReference type="InterPro" id="IPR003661">
    <property type="entry name" value="HisK_dim/P_dom"/>
</dbReference>
<dbReference type="CDD" id="cd00075">
    <property type="entry name" value="HATPase"/>
    <property type="match status" value="1"/>
</dbReference>
<accession>A0ABX0SMT4</accession>
<evidence type="ECO:0000256" key="7">
    <source>
        <dbReference type="ARBA" id="ARBA00022777"/>
    </source>
</evidence>
<evidence type="ECO:0000256" key="3">
    <source>
        <dbReference type="ARBA" id="ARBA00012438"/>
    </source>
</evidence>
<dbReference type="RefSeq" id="WP_167170571.1">
    <property type="nucleotide sequence ID" value="NZ_BAAAOO010000004.1"/>
</dbReference>
<dbReference type="SUPFAM" id="SSF55874">
    <property type="entry name" value="ATPase domain of HSP90 chaperone/DNA topoisomerase II/histidine kinase"/>
    <property type="match status" value="1"/>
</dbReference>
<evidence type="ECO:0000259" key="13">
    <source>
        <dbReference type="PROSITE" id="PS50885"/>
    </source>
</evidence>
<feature type="transmembrane region" description="Helical" evidence="11">
    <location>
        <begin position="15"/>
        <end position="42"/>
    </location>
</feature>
<organism evidence="14 15">
    <name type="scientific">Brooklawnia cerclae</name>
    <dbReference type="NCBI Taxonomy" id="349934"/>
    <lineage>
        <taxon>Bacteria</taxon>
        <taxon>Bacillati</taxon>
        <taxon>Actinomycetota</taxon>
        <taxon>Actinomycetes</taxon>
        <taxon>Propionibacteriales</taxon>
        <taxon>Propionibacteriaceae</taxon>
        <taxon>Brooklawnia</taxon>
    </lineage>
</organism>
<dbReference type="PANTHER" id="PTHR45436">
    <property type="entry name" value="SENSOR HISTIDINE KINASE YKOH"/>
    <property type="match status" value="1"/>
</dbReference>
<evidence type="ECO:0000313" key="14">
    <source>
        <dbReference type="EMBL" id="NIH58350.1"/>
    </source>
</evidence>
<feature type="domain" description="HAMP" evidence="13">
    <location>
        <begin position="190"/>
        <end position="252"/>
    </location>
</feature>
<dbReference type="InterPro" id="IPR036097">
    <property type="entry name" value="HisK_dim/P_sf"/>
</dbReference>
<dbReference type="InterPro" id="IPR003594">
    <property type="entry name" value="HATPase_dom"/>
</dbReference>
<evidence type="ECO:0000259" key="12">
    <source>
        <dbReference type="PROSITE" id="PS50109"/>
    </source>
</evidence>
<keyword evidence="5 14" id="KW-0808">Transferase</keyword>
<dbReference type="PANTHER" id="PTHR45436:SF5">
    <property type="entry name" value="SENSOR HISTIDINE KINASE TRCS"/>
    <property type="match status" value="1"/>
</dbReference>
<evidence type="ECO:0000256" key="9">
    <source>
        <dbReference type="ARBA" id="ARBA00023012"/>
    </source>
</evidence>
<evidence type="ECO:0000313" key="15">
    <source>
        <dbReference type="Proteomes" id="UP000749311"/>
    </source>
</evidence>
<dbReference type="SMART" id="SM00387">
    <property type="entry name" value="HATPase_c"/>
    <property type="match status" value="1"/>
</dbReference>
<evidence type="ECO:0000256" key="8">
    <source>
        <dbReference type="ARBA" id="ARBA00022989"/>
    </source>
</evidence>
<reference evidence="14 15" key="1">
    <citation type="submission" date="2020-02" db="EMBL/GenBank/DDBJ databases">
        <title>Sequencing the genomes of 1000 actinobacteria strains.</title>
        <authorList>
            <person name="Klenk H.-P."/>
        </authorList>
    </citation>
    <scope>NUCLEOTIDE SEQUENCE [LARGE SCALE GENOMIC DNA]</scope>
    <source>
        <strain evidence="14 15">DSM 19609</strain>
    </source>
</reference>
<evidence type="ECO:0000256" key="2">
    <source>
        <dbReference type="ARBA" id="ARBA00004236"/>
    </source>
</evidence>
<dbReference type="Proteomes" id="UP000749311">
    <property type="component" value="Unassembled WGS sequence"/>
</dbReference>
<evidence type="ECO:0000256" key="11">
    <source>
        <dbReference type="SAM" id="Phobius"/>
    </source>
</evidence>
<dbReference type="GO" id="GO:0004673">
    <property type="term" value="F:protein histidine kinase activity"/>
    <property type="evidence" value="ECO:0007669"/>
    <property type="project" value="UniProtKB-EC"/>
</dbReference>
<keyword evidence="10 11" id="KW-0472">Membrane</keyword>
<dbReference type="EMBL" id="JAAMOZ010000003">
    <property type="protein sequence ID" value="NIH58350.1"/>
    <property type="molecule type" value="Genomic_DNA"/>
</dbReference>
<dbReference type="InterPro" id="IPR005467">
    <property type="entry name" value="His_kinase_dom"/>
</dbReference>
<evidence type="ECO:0000256" key="1">
    <source>
        <dbReference type="ARBA" id="ARBA00000085"/>
    </source>
</evidence>
<comment type="caution">
    <text evidence="14">The sequence shown here is derived from an EMBL/GenBank/DDBJ whole genome shotgun (WGS) entry which is preliminary data.</text>
</comment>
<dbReference type="InterPro" id="IPR036890">
    <property type="entry name" value="HATPase_C_sf"/>
</dbReference>
<dbReference type="InterPro" id="IPR050428">
    <property type="entry name" value="TCS_sensor_his_kinase"/>
</dbReference>
<dbReference type="Pfam" id="PF00672">
    <property type="entry name" value="HAMP"/>
    <property type="match status" value="1"/>
</dbReference>
<dbReference type="PRINTS" id="PR00344">
    <property type="entry name" value="BCTRLSENSOR"/>
</dbReference>
<evidence type="ECO:0000256" key="4">
    <source>
        <dbReference type="ARBA" id="ARBA00022553"/>
    </source>
</evidence>
<comment type="subcellular location">
    <subcellularLocation>
        <location evidence="2">Cell membrane</location>
    </subcellularLocation>
</comment>
<dbReference type="CDD" id="cd06225">
    <property type="entry name" value="HAMP"/>
    <property type="match status" value="1"/>
</dbReference>
<dbReference type="PROSITE" id="PS50885">
    <property type="entry name" value="HAMP"/>
    <property type="match status" value="1"/>
</dbReference>
<keyword evidence="8 11" id="KW-1133">Transmembrane helix</keyword>
<keyword evidence="6 11" id="KW-0812">Transmembrane</keyword>
<keyword evidence="7 14" id="KW-0418">Kinase</keyword>
<comment type="catalytic activity">
    <reaction evidence="1">
        <text>ATP + protein L-histidine = ADP + protein N-phospho-L-histidine.</text>
        <dbReference type="EC" id="2.7.13.3"/>
    </reaction>
</comment>
<dbReference type="PROSITE" id="PS50109">
    <property type="entry name" value="HIS_KIN"/>
    <property type="match status" value="1"/>
</dbReference>
<dbReference type="InterPro" id="IPR003660">
    <property type="entry name" value="HAMP_dom"/>
</dbReference>
<dbReference type="InterPro" id="IPR004358">
    <property type="entry name" value="Sig_transdc_His_kin-like_C"/>
</dbReference>
<dbReference type="SMART" id="SM00388">
    <property type="entry name" value="HisKA"/>
    <property type="match status" value="1"/>
</dbReference>
<keyword evidence="4" id="KW-0597">Phosphoprotein</keyword>
<name>A0ABX0SMT4_9ACTN</name>
<dbReference type="Pfam" id="PF02518">
    <property type="entry name" value="HATPase_c"/>
    <property type="match status" value="1"/>
</dbReference>
<dbReference type="Pfam" id="PF00512">
    <property type="entry name" value="HisKA"/>
    <property type="match status" value="1"/>
</dbReference>
<gene>
    <name evidence="14" type="ORF">FB473_003045</name>
</gene>
<evidence type="ECO:0000256" key="10">
    <source>
        <dbReference type="ARBA" id="ARBA00023136"/>
    </source>
</evidence>
<feature type="domain" description="Histidine kinase" evidence="12">
    <location>
        <begin position="267"/>
        <end position="488"/>
    </location>
</feature>
<evidence type="ECO:0000256" key="5">
    <source>
        <dbReference type="ARBA" id="ARBA00022679"/>
    </source>
</evidence>
<dbReference type="EC" id="2.7.13.3" evidence="3"/>
<dbReference type="Gene3D" id="3.30.565.10">
    <property type="entry name" value="Histidine kinase-like ATPase, C-terminal domain"/>
    <property type="match status" value="1"/>
</dbReference>
<dbReference type="CDD" id="cd00082">
    <property type="entry name" value="HisKA"/>
    <property type="match status" value="1"/>
</dbReference>
<proteinExistence type="predicted"/>
<keyword evidence="9" id="KW-0902">Two-component regulatory system</keyword>
<dbReference type="Gene3D" id="1.10.287.130">
    <property type="match status" value="1"/>
</dbReference>
<sequence>MSSSRSRSPTLRRQLVVRICLIVAAVTIVISALSTFVVHTILVSNLDQQLNYAVHASDEGPRGHVSDETPDLQPDKLRLGGMPQGSISLTVSPGGQVTATVVAASGSTTAELDQIQALAGLARDGQVRTIHIDDLGSFRAVAVTYQGYALAVAAPLEVTESVIHQMIAIEALLAVLALGVAAVVSNVIVRASLRPLTRLADTASEVATLPLESGEVDLGIRVPTSGLDPTSEVGRVGSAFNSMLDNVESSLQARQASETRVREFVADASHELRNPLASIRGYAELTRRSREPLPSDTVFALGRIESESERMSRLVEQMLLLARLDNGPNHEVTDVDLTETVLNAVSDARAAGPGHAWTITMPDDPVVVRGDANQLLQVVSNLLSNARKHTPEGTRVDTSLAIDGQYATIAVTDNGPGIPEALRATIFERFTKADEARTHDREGSTGLGLAIVAAVAKAHGGSVTLDSRAAAAGQPGFSRFVVRLPLPQAHAPAASTPRAGTPGDR</sequence>
<feature type="transmembrane region" description="Helical" evidence="11">
    <location>
        <begin position="166"/>
        <end position="189"/>
    </location>
</feature>
<dbReference type="SMART" id="SM00304">
    <property type="entry name" value="HAMP"/>
    <property type="match status" value="1"/>
</dbReference>
<protein>
    <recommendedName>
        <fullName evidence="3">histidine kinase</fullName>
        <ecNumber evidence="3">2.7.13.3</ecNumber>
    </recommendedName>
</protein>
<dbReference type="Gene3D" id="6.10.340.10">
    <property type="match status" value="1"/>
</dbReference>
<evidence type="ECO:0000256" key="6">
    <source>
        <dbReference type="ARBA" id="ARBA00022692"/>
    </source>
</evidence>
<dbReference type="SUPFAM" id="SSF47384">
    <property type="entry name" value="Homodimeric domain of signal transducing histidine kinase"/>
    <property type="match status" value="1"/>
</dbReference>
<keyword evidence="15" id="KW-1185">Reference proteome</keyword>